<accession>A0A117LGV9</accession>
<dbReference type="AlphaFoldDB" id="A0A117LGV9"/>
<evidence type="ECO:0000313" key="2">
    <source>
        <dbReference type="Proteomes" id="UP000064249"/>
    </source>
</evidence>
<sequence>MGRMTPTNDFGLTKGVHLIEYSSIYQAGVAELADALRSGRSEHYAHVGSNPTFGMKPYKRRVFLLTTYFCRVSLNYG</sequence>
<dbReference type="Proteomes" id="UP000064249">
    <property type="component" value="Unassembled WGS sequence"/>
</dbReference>
<dbReference type="EMBL" id="LGFU01000026">
    <property type="protein sequence ID" value="KUK46466.1"/>
    <property type="molecule type" value="Genomic_DNA"/>
</dbReference>
<name>A0A117LGV9_9CHLR</name>
<reference evidence="1 2" key="1">
    <citation type="journal article" date="2015" name="MBio">
        <title>Genome-Resolved Metagenomic Analysis Reveals Roles for Candidate Phyla and Other Microbial Community Members in Biogeochemical Transformations in Oil Reservoirs.</title>
        <authorList>
            <person name="Hu P."/>
            <person name="Tom L."/>
            <person name="Singh A."/>
            <person name="Thomas B.C."/>
            <person name="Baker B.J."/>
            <person name="Piceno Y.M."/>
            <person name="Andersen G.L."/>
            <person name="Banfield J.F."/>
        </authorList>
    </citation>
    <scope>NUCLEOTIDE SEQUENCE [LARGE SCALE GENOMIC DNA]</scope>
    <source>
        <strain evidence="1">46_16</strain>
    </source>
</reference>
<evidence type="ECO:0000313" key="1">
    <source>
        <dbReference type="EMBL" id="KUK46466.1"/>
    </source>
</evidence>
<protein>
    <submittedName>
        <fullName evidence="1">Uncharacterized protein</fullName>
    </submittedName>
</protein>
<comment type="caution">
    <text evidence="1">The sequence shown here is derived from an EMBL/GenBank/DDBJ whole genome shotgun (WGS) entry which is preliminary data.</text>
</comment>
<proteinExistence type="predicted"/>
<gene>
    <name evidence="1" type="ORF">XD73_0661</name>
</gene>
<organism evidence="1 2">
    <name type="scientific">Anaerolinea thermophila</name>
    <dbReference type="NCBI Taxonomy" id="167964"/>
    <lineage>
        <taxon>Bacteria</taxon>
        <taxon>Bacillati</taxon>
        <taxon>Chloroflexota</taxon>
        <taxon>Anaerolineae</taxon>
        <taxon>Anaerolineales</taxon>
        <taxon>Anaerolineaceae</taxon>
        <taxon>Anaerolinea</taxon>
    </lineage>
</organism>